<protein>
    <submittedName>
        <fullName evidence="2">Uncharacterized protein</fullName>
    </submittedName>
</protein>
<feature type="compositionally biased region" description="Basic and acidic residues" evidence="1">
    <location>
        <begin position="1"/>
        <end position="21"/>
    </location>
</feature>
<feature type="region of interest" description="Disordered" evidence="1">
    <location>
        <begin position="52"/>
        <end position="71"/>
    </location>
</feature>
<dbReference type="EMBL" id="SDMP01000004">
    <property type="protein sequence ID" value="RYR62134.1"/>
    <property type="molecule type" value="Genomic_DNA"/>
</dbReference>
<accession>A0A445DG36</accession>
<evidence type="ECO:0000256" key="1">
    <source>
        <dbReference type="SAM" id="MobiDB-lite"/>
    </source>
</evidence>
<proteinExistence type="predicted"/>
<feature type="compositionally biased region" description="Basic and acidic residues" evidence="1">
    <location>
        <begin position="56"/>
        <end position="71"/>
    </location>
</feature>
<dbReference type="AlphaFoldDB" id="A0A445DG36"/>
<sequence>METRNRGELEGEEEGKEREKSVPASRPAHRRGAVTALITGRRSLSLLGYSSPLLQTRKEREKASAREEEEGRCLAPSLSRLVVAAMETATVVGIAN</sequence>
<feature type="region of interest" description="Disordered" evidence="1">
    <location>
        <begin position="1"/>
        <end position="35"/>
    </location>
</feature>
<reference evidence="2 3" key="1">
    <citation type="submission" date="2019-01" db="EMBL/GenBank/DDBJ databases">
        <title>Sequencing of cultivated peanut Arachis hypogaea provides insights into genome evolution and oil improvement.</title>
        <authorList>
            <person name="Chen X."/>
        </authorList>
    </citation>
    <scope>NUCLEOTIDE SEQUENCE [LARGE SCALE GENOMIC DNA]</scope>
    <source>
        <strain evidence="3">cv. Fuhuasheng</strain>
        <tissue evidence="2">Leaves</tissue>
    </source>
</reference>
<dbReference type="Proteomes" id="UP000289738">
    <property type="component" value="Chromosome A04"/>
</dbReference>
<evidence type="ECO:0000313" key="2">
    <source>
        <dbReference type="EMBL" id="RYR62134.1"/>
    </source>
</evidence>
<keyword evidence="3" id="KW-1185">Reference proteome</keyword>
<comment type="caution">
    <text evidence="2">The sequence shown here is derived from an EMBL/GenBank/DDBJ whole genome shotgun (WGS) entry which is preliminary data.</text>
</comment>
<organism evidence="2 3">
    <name type="scientific">Arachis hypogaea</name>
    <name type="common">Peanut</name>
    <dbReference type="NCBI Taxonomy" id="3818"/>
    <lineage>
        <taxon>Eukaryota</taxon>
        <taxon>Viridiplantae</taxon>
        <taxon>Streptophyta</taxon>
        <taxon>Embryophyta</taxon>
        <taxon>Tracheophyta</taxon>
        <taxon>Spermatophyta</taxon>
        <taxon>Magnoliopsida</taxon>
        <taxon>eudicotyledons</taxon>
        <taxon>Gunneridae</taxon>
        <taxon>Pentapetalae</taxon>
        <taxon>rosids</taxon>
        <taxon>fabids</taxon>
        <taxon>Fabales</taxon>
        <taxon>Fabaceae</taxon>
        <taxon>Papilionoideae</taxon>
        <taxon>50 kb inversion clade</taxon>
        <taxon>dalbergioids sensu lato</taxon>
        <taxon>Dalbergieae</taxon>
        <taxon>Pterocarpus clade</taxon>
        <taxon>Arachis</taxon>
    </lineage>
</organism>
<gene>
    <name evidence="2" type="ORF">Ahy_A04g019500</name>
</gene>
<evidence type="ECO:0000313" key="3">
    <source>
        <dbReference type="Proteomes" id="UP000289738"/>
    </source>
</evidence>
<name>A0A445DG36_ARAHY</name>